<gene>
    <name evidence="2" type="ORF">B8W67_17105</name>
</gene>
<sequence>MPLANGAHFAGFTILHPLGSGGMGEVYLATQHRGMRPPAAQHRIYAGDTSPRRHHERSRGADDRAVHRRPR</sequence>
<dbReference type="EMBL" id="NCXO01000050">
    <property type="protein sequence ID" value="OSC29843.1"/>
    <property type="molecule type" value="Genomic_DNA"/>
</dbReference>
<dbReference type="Gene3D" id="3.30.200.20">
    <property type="entry name" value="Phosphorylase Kinase, domain 1"/>
    <property type="match status" value="1"/>
</dbReference>
<proteinExistence type="predicted"/>
<organism evidence="2 3">
    <name type="scientific">Mycolicibacillus koreensis</name>
    <dbReference type="NCBI Taxonomy" id="1069220"/>
    <lineage>
        <taxon>Bacteria</taxon>
        <taxon>Bacillati</taxon>
        <taxon>Actinomycetota</taxon>
        <taxon>Actinomycetes</taxon>
        <taxon>Mycobacteriales</taxon>
        <taxon>Mycobacteriaceae</taxon>
        <taxon>Mycolicibacillus</taxon>
    </lineage>
</organism>
<reference evidence="2 3" key="1">
    <citation type="submission" date="2017-04" db="EMBL/GenBank/DDBJ databases">
        <title>The new phylogeny of genus Mycobacterium.</title>
        <authorList>
            <person name="Tortoli E."/>
            <person name="Trovato A."/>
            <person name="Cirillo D.M."/>
        </authorList>
    </citation>
    <scope>NUCLEOTIDE SEQUENCE [LARGE SCALE GENOMIC DNA]</scope>
    <source>
        <strain evidence="2 3">KCTC 19819</strain>
    </source>
</reference>
<evidence type="ECO:0000313" key="2">
    <source>
        <dbReference type="EMBL" id="OSC29843.1"/>
    </source>
</evidence>
<dbReference type="Proteomes" id="UP000193577">
    <property type="component" value="Unassembled WGS sequence"/>
</dbReference>
<evidence type="ECO:0000313" key="3">
    <source>
        <dbReference type="Proteomes" id="UP000193577"/>
    </source>
</evidence>
<comment type="caution">
    <text evidence="2">The sequence shown here is derived from an EMBL/GenBank/DDBJ whole genome shotgun (WGS) entry which is preliminary data.</text>
</comment>
<protein>
    <recommendedName>
        <fullName evidence="4">Serine/threonine protein kinase</fullName>
    </recommendedName>
</protein>
<evidence type="ECO:0000256" key="1">
    <source>
        <dbReference type="SAM" id="MobiDB-lite"/>
    </source>
</evidence>
<dbReference type="AlphaFoldDB" id="A0AA91PBX1"/>
<name>A0AA91PBX1_9MYCO</name>
<accession>A0AA91PBX1</accession>
<evidence type="ECO:0008006" key="4">
    <source>
        <dbReference type="Google" id="ProtNLM"/>
    </source>
</evidence>
<keyword evidence="3" id="KW-1185">Reference proteome</keyword>
<feature type="region of interest" description="Disordered" evidence="1">
    <location>
        <begin position="34"/>
        <end position="71"/>
    </location>
</feature>